<reference evidence="2" key="1">
    <citation type="journal article" date="2022" name="Mol. Ecol. Resour.">
        <title>The genomes of chicory, endive, great burdock and yacon provide insights into Asteraceae palaeo-polyploidization history and plant inulin production.</title>
        <authorList>
            <person name="Fan W."/>
            <person name="Wang S."/>
            <person name="Wang H."/>
            <person name="Wang A."/>
            <person name="Jiang F."/>
            <person name="Liu H."/>
            <person name="Zhao H."/>
            <person name="Xu D."/>
            <person name="Zhang Y."/>
        </authorList>
    </citation>
    <scope>NUCLEOTIDE SEQUENCE [LARGE SCALE GENOMIC DNA]</scope>
    <source>
        <strain evidence="2">cv. Yunnan</strain>
    </source>
</reference>
<proteinExistence type="predicted"/>
<keyword evidence="2" id="KW-1185">Reference proteome</keyword>
<dbReference type="EMBL" id="CM042034">
    <property type="protein sequence ID" value="KAI3761878.1"/>
    <property type="molecule type" value="Genomic_DNA"/>
</dbReference>
<reference evidence="1 2" key="2">
    <citation type="journal article" date="2022" name="Mol. Ecol. Resour.">
        <title>The genomes of chicory, endive, great burdock and yacon provide insights into Asteraceae paleo-polyploidization history and plant inulin production.</title>
        <authorList>
            <person name="Fan W."/>
            <person name="Wang S."/>
            <person name="Wang H."/>
            <person name="Wang A."/>
            <person name="Jiang F."/>
            <person name="Liu H."/>
            <person name="Zhao H."/>
            <person name="Xu D."/>
            <person name="Zhang Y."/>
        </authorList>
    </citation>
    <scope>NUCLEOTIDE SEQUENCE [LARGE SCALE GENOMIC DNA]</scope>
    <source>
        <strain evidence="2">cv. Yunnan</strain>
        <tissue evidence="1">Leaves</tissue>
    </source>
</reference>
<dbReference type="Proteomes" id="UP001056120">
    <property type="component" value="Linkage Group LG17"/>
</dbReference>
<accession>A0ACB9ETC8</accession>
<name>A0ACB9ETC8_9ASTR</name>
<evidence type="ECO:0000313" key="2">
    <source>
        <dbReference type="Proteomes" id="UP001056120"/>
    </source>
</evidence>
<comment type="caution">
    <text evidence="1">The sequence shown here is derived from an EMBL/GenBank/DDBJ whole genome shotgun (WGS) entry which is preliminary data.</text>
</comment>
<organism evidence="1 2">
    <name type="scientific">Smallanthus sonchifolius</name>
    <dbReference type="NCBI Taxonomy" id="185202"/>
    <lineage>
        <taxon>Eukaryota</taxon>
        <taxon>Viridiplantae</taxon>
        <taxon>Streptophyta</taxon>
        <taxon>Embryophyta</taxon>
        <taxon>Tracheophyta</taxon>
        <taxon>Spermatophyta</taxon>
        <taxon>Magnoliopsida</taxon>
        <taxon>eudicotyledons</taxon>
        <taxon>Gunneridae</taxon>
        <taxon>Pentapetalae</taxon>
        <taxon>asterids</taxon>
        <taxon>campanulids</taxon>
        <taxon>Asterales</taxon>
        <taxon>Asteraceae</taxon>
        <taxon>Asteroideae</taxon>
        <taxon>Heliantheae alliance</taxon>
        <taxon>Millerieae</taxon>
        <taxon>Smallanthus</taxon>
    </lineage>
</organism>
<protein>
    <submittedName>
        <fullName evidence="1">Uncharacterized protein</fullName>
    </submittedName>
</protein>
<evidence type="ECO:0000313" key="1">
    <source>
        <dbReference type="EMBL" id="KAI3761878.1"/>
    </source>
</evidence>
<gene>
    <name evidence="1" type="ORF">L1987_52300</name>
</gene>
<sequence>MTSSSMASVGNLFHSPFIHRLPATSLPPPPPQHRPLSASLTSQPPDSHLQTLNIPIPVSNPNPNPNLRFSPLDAGSSRLPNSPLLLYLPGIGGSGFGLSLHHRKLGQMFDIWCLHIPAADRTPFPELVKVVESTVKFENRRFGQFSYIFQWLTVAPFDTCIRSHVKAT</sequence>